<feature type="region of interest" description="Disordered" evidence="1">
    <location>
        <begin position="31"/>
        <end position="55"/>
    </location>
</feature>
<protein>
    <recommendedName>
        <fullName evidence="5">YHS domain protein</fullName>
    </recommendedName>
</protein>
<gene>
    <name evidence="3" type="ORF">V202x_42410</name>
</gene>
<organism evidence="3 4">
    <name type="scientific">Gimesia aquarii</name>
    <dbReference type="NCBI Taxonomy" id="2527964"/>
    <lineage>
        <taxon>Bacteria</taxon>
        <taxon>Pseudomonadati</taxon>
        <taxon>Planctomycetota</taxon>
        <taxon>Planctomycetia</taxon>
        <taxon>Planctomycetales</taxon>
        <taxon>Planctomycetaceae</taxon>
        <taxon>Gimesia</taxon>
    </lineage>
</organism>
<feature type="compositionally biased region" description="Basic and acidic residues" evidence="1">
    <location>
        <begin position="42"/>
        <end position="54"/>
    </location>
</feature>
<evidence type="ECO:0000256" key="2">
    <source>
        <dbReference type="SAM" id="SignalP"/>
    </source>
</evidence>
<feature type="chain" id="PRO_5021934642" description="YHS domain protein" evidence="2">
    <location>
        <begin position="28"/>
        <end position="92"/>
    </location>
</feature>
<dbReference type="EMBL" id="CP037422">
    <property type="protein sequence ID" value="QDU10828.1"/>
    <property type="molecule type" value="Genomic_DNA"/>
</dbReference>
<evidence type="ECO:0000313" key="4">
    <source>
        <dbReference type="Proteomes" id="UP000318384"/>
    </source>
</evidence>
<sequence precursor="true">MRFTLPTAFCSAMTLAGMFCFAFVLFAEPPEEKKSSVSVKPKSVDSSRKTETQKASKKRLVFVEVAGVRNQHDYRWELFCLSCQQFFYNDAA</sequence>
<keyword evidence="2" id="KW-0732">Signal</keyword>
<dbReference type="RefSeq" id="WP_145178708.1">
    <property type="nucleotide sequence ID" value="NZ_CP037422.1"/>
</dbReference>
<proteinExistence type="predicted"/>
<reference evidence="3 4" key="1">
    <citation type="submission" date="2019-03" db="EMBL/GenBank/DDBJ databases">
        <title>Deep-cultivation of Planctomycetes and their phenomic and genomic characterization uncovers novel biology.</title>
        <authorList>
            <person name="Wiegand S."/>
            <person name="Jogler M."/>
            <person name="Boedeker C."/>
            <person name="Pinto D."/>
            <person name="Vollmers J."/>
            <person name="Rivas-Marin E."/>
            <person name="Kohn T."/>
            <person name="Peeters S.H."/>
            <person name="Heuer A."/>
            <person name="Rast P."/>
            <person name="Oberbeckmann S."/>
            <person name="Bunk B."/>
            <person name="Jeske O."/>
            <person name="Meyerdierks A."/>
            <person name="Storesund J.E."/>
            <person name="Kallscheuer N."/>
            <person name="Luecker S."/>
            <person name="Lage O.M."/>
            <person name="Pohl T."/>
            <person name="Merkel B.J."/>
            <person name="Hornburger P."/>
            <person name="Mueller R.-W."/>
            <person name="Bruemmer F."/>
            <person name="Labrenz M."/>
            <person name="Spormann A.M."/>
            <person name="Op den Camp H."/>
            <person name="Overmann J."/>
            <person name="Amann R."/>
            <person name="Jetten M.S.M."/>
            <person name="Mascher T."/>
            <person name="Medema M.H."/>
            <person name="Devos D.P."/>
            <person name="Kaster A.-K."/>
            <person name="Ovreas L."/>
            <person name="Rohde M."/>
            <person name="Galperin M.Y."/>
            <person name="Jogler C."/>
        </authorList>
    </citation>
    <scope>NUCLEOTIDE SEQUENCE [LARGE SCALE GENOMIC DNA]</scope>
    <source>
        <strain evidence="3 4">V202</strain>
    </source>
</reference>
<evidence type="ECO:0008006" key="5">
    <source>
        <dbReference type="Google" id="ProtNLM"/>
    </source>
</evidence>
<keyword evidence="4" id="KW-1185">Reference proteome</keyword>
<feature type="signal peptide" evidence="2">
    <location>
        <begin position="1"/>
        <end position="27"/>
    </location>
</feature>
<evidence type="ECO:0000256" key="1">
    <source>
        <dbReference type="SAM" id="MobiDB-lite"/>
    </source>
</evidence>
<accession>A0A517X007</accession>
<name>A0A517X007_9PLAN</name>
<evidence type="ECO:0000313" key="3">
    <source>
        <dbReference type="EMBL" id="QDU10828.1"/>
    </source>
</evidence>
<dbReference type="AlphaFoldDB" id="A0A517X007"/>
<dbReference type="Proteomes" id="UP000318384">
    <property type="component" value="Chromosome"/>
</dbReference>